<dbReference type="EMBL" id="JACHLE010000002">
    <property type="protein sequence ID" value="MBB4806848.1"/>
    <property type="molecule type" value="Genomic_DNA"/>
</dbReference>
<reference evidence="2 3" key="1">
    <citation type="submission" date="2020-08" db="EMBL/GenBank/DDBJ databases">
        <title>Functional genomics of gut bacteria from endangered species of beetles.</title>
        <authorList>
            <person name="Carlos-Shanley C."/>
        </authorList>
    </citation>
    <scope>NUCLEOTIDE SEQUENCE [LARGE SCALE GENOMIC DNA]</scope>
    <source>
        <strain evidence="2 3">S00151</strain>
    </source>
</reference>
<keyword evidence="3" id="KW-1185">Reference proteome</keyword>
<comment type="caution">
    <text evidence="2">The sequence shown here is derived from an EMBL/GenBank/DDBJ whole genome shotgun (WGS) entry which is preliminary data.</text>
</comment>
<proteinExistence type="predicted"/>
<organism evidence="2 3">
    <name type="scientific">Chryseobacterium defluvii</name>
    <dbReference type="NCBI Taxonomy" id="160396"/>
    <lineage>
        <taxon>Bacteria</taxon>
        <taxon>Pseudomonadati</taxon>
        <taxon>Bacteroidota</taxon>
        <taxon>Flavobacteriia</taxon>
        <taxon>Flavobacteriales</taxon>
        <taxon>Weeksellaceae</taxon>
        <taxon>Chryseobacterium group</taxon>
        <taxon>Chryseobacterium</taxon>
    </lineage>
</organism>
<feature type="transmembrane region" description="Helical" evidence="1">
    <location>
        <begin position="52"/>
        <end position="74"/>
    </location>
</feature>
<gene>
    <name evidence="2" type="ORF">HNP38_002144</name>
</gene>
<accession>A0A840KFP5</accession>
<dbReference type="AlphaFoldDB" id="A0A840KFP5"/>
<dbReference type="Proteomes" id="UP000592180">
    <property type="component" value="Unassembled WGS sequence"/>
</dbReference>
<protein>
    <submittedName>
        <fullName evidence="2">Putative membrane protein</fullName>
    </submittedName>
</protein>
<keyword evidence="1" id="KW-1133">Transmembrane helix</keyword>
<name>A0A840KFP5_9FLAO</name>
<dbReference type="RefSeq" id="WP_184189035.1">
    <property type="nucleotide sequence ID" value="NZ_JACHLE010000002.1"/>
</dbReference>
<evidence type="ECO:0000313" key="3">
    <source>
        <dbReference type="Proteomes" id="UP000592180"/>
    </source>
</evidence>
<evidence type="ECO:0000313" key="2">
    <source>
        <dbReference type="EMBL" id="MBB4806848.1"/>
    </source>
</evidence>
<sequence>MDEYLKEHIFVKFVTFFILGVCLLVVMYLFSKSYSKKELEPRPENNLKRMSYWRSLCGMGLGVVIIVMSFYMLYEDLTNPEEANRNKIEKVQVRK</sequence>
<keyword evidence="1" id="KW-0472">Membrane</keyword>
<keyword evidence="1" id="KW-0812">Transmembrane</keyword>
<feature type="transmembrane region" description="Helical" evidence="1">
    <location>
        <begin position="13"/>
        <end position="31"/>
    </location>
</feature>
<evidence type="ECO:0000256" key="1">
    <source>
        <dbReference type="SAM" id="Phobius"/>
    </source>
</evidence>